<evidence type="ECO:0000259" key="1">
    <source>
        <dbReference type="SMART" id="SM00421"/>
    </source>
</evidence>
<dbReference type="SMART" id="SM00421">
    <property type="entry name" value="HTH_LUXR"/>
    <property type="match status" value="1"/>
</dbReference>
<dbReference type="EMBL" id="JNVD01000018">
    <property type="protein sequence ID" value="KOC21913.1"/>
    <property type="molecule type" value="Genomic_DNA"/>
</dbReference>
<dbReference type="InterPro" id="IPR036388">
    <property type="entry name" value="WH-like_DNA-bd_sf"/>
</dbReference>
<comment type="caution">
    <text evidence="2">The sequence shown here is derived from an EMBL/GenBank/DDBJ whole genome shotgun (WGS) entry which is preliminary data.</text>
</comment>
<dbReference type="AlphaFoldDB" id="A0A0L7MK49"/>
<feature type="domain" description="HTH luxR-type" evidence="1">
    <location>
        <begin position="357"/>
        <end position="414"/>
    </location>
</feature>
<reference evidence="3" key="1">
    <citation type="submission" date="2014-06" db="EMBL/GenBank/DDBJ databases">
        <title>Draft genome sequence of C. testosteroni WDL7.</title>
        <authorList>
            <person name="Wu Y."/>
            <person name="Seshan H."/>
            <person name="Arumugam K."/>
        </authorList>
    </citation>
    <scope>NUCLEOTIDE SEQUENCE [LARGE SCALE GENOMIC DNA]</scope>
    <source>
        <strain evidence="3">WDL7</strain>
    </source>
</reference>
<protein>
    <submittedName>
        <fullName evidence="2">LuxR family transcriptional regulator</fullName>
    </submittedName>
</protein>
<evidence type="ECO:0000313" key="3">
    <source>
        <dbReference type="Proteomes" id="UP000037442"/>
    </source>
</evidence>
<evidence type="ECO:0000313" key="2">
    <source>
        <dbReference type="EMBL" id="KOC21913.1"/>
    </source>
</evidence>
<dbReference type="InterPro" id="IPR016032">
    <property type="entry name" value="Sig_transdc_resp-reg_C-effctor"/>
</dbReference>
<proteinExistence type="predicted"/>
<dbReference type="PATRIC" id="fig|285.49.peg.1963"/>
<dbReference type="InterPro" id="IPR000792">
    <property type="entry name" value="Tscrpt_reg_LuxR_C"/>
</dbReference>
<organism evidence="2 3">
    <name type="scientific">Comamonas testosteroni</name>
    <name type="common">Pseudomonas testosteroni</name>
    <dbReference type="NCBI Taxonomy" id="285"/>
    <lineage>
        <taxon>Bacteria</taxon>
        <taxon>Pseudomonadati</taxon>
        <taxon>Pseudomonadota</taxon>
        <taxon>Betaproteobacteria</taxon>
        <taxon>Burkholderiales</taxon>
        <taxon>Comamonadaceae</taxon>
        <taxon>Comamonas</taxon>
    </lineage>
</organism>
<name>A0A0L7MK49_COMTE</name>
<dbReference type="SUPFAM" id="SSF46894">
    <property type="entry name" value="C-terminal effector domain of the bipartite response regulators"/>
    <property type="match status" value="1"/>
</dbReference>
<dbReference type="Gene3D" id="1.10.10.10">
    <property type="entry name" value="Winged helix-like DNA-binding domain superfamily/Winged helix DNA-binding domain"/>
    <property type="match status" value="1"/>
</dbReference>
<dbReference type="Proteomes" id="UP000037442">
    <property type="component" value="Unassembled WGS sequence"/>
</dbReference>
<dbReference type="GO" id="GO:0006355">
    <property type="term" value="P:regulation of DNA-templated transcription"/>
    <property type="evidence" value="ECO:0007669"/>
    <property type="project" value="InterPro"/>
</dbReference>
<gene>
    <name evidence="2" type="ORF">GL58_09525</name>
</gene>
<dbReference type="GO" id="GO:0003677">
    <property type="term" value="F:DNA binding"/>
    <property type="evidence" value="ECO:0007669"/>
    <property type="project" value="InterPro"/>
</dbReference>
<accession>A0A0L7MK49</accession>
<sequence>MRGTDNARQQEVNAMSTTYGKLKPIDYAQASMTFALKDGSTSEIPNPEATELISAERFSEFINHLYDAASLPEAWVPCLEVIRTHMRSNFAVLIIRQTEGDNIGLTITASGGLKGLLTHDVYSEHSPFLGMPKEQFKTIPDLMSESEWRSSVYYKDWCRVHNIFHVMAADIVTTDGSVYGLRITRPESEPAFSQRDLDLGRMIMPHIRRALNMHLALHHDRQVMSLYSTVTARLMVGVVILDQNGQVLESNPAAKGILDAQDGLRISGGMLEAEYASDNRKLQRLVKDALLSSLASASVMTEGISIARPSGQLNWGLVVQSISSGENAEGKSRPCVAVFMRNTDDKADPSAHLAQQLFQLTSAETALVIQLTHGLTLEEAAKALGIRLNTARAHLRSIFSKTGARRQSELVRFFLNSAAWLGSKSGT</sequence>